<keyword evidence="2" id="KW-0472">Membrane</keyword>
<feature type="transmembrane region" description="Helical" evidence="2">
    <location>
        <begin position="20"/>
        <end position="39"/>
    </location>
</feature>
<dbReference type="EMBL" id="BONO01000021">
    <property type="protein sequence ID" value="GIG37279.1"/>
    <property type="molecule type" value="Genomic_DNA"/>
</dbReference>
<feature type="domain" description="SHOCT" evidence="3">
    <location>
        <begin position="282"/>
        <end position="309"/>
    </location>
</feature>
<accession>A0A919PE76</accession>
<feature type="transmembrane region" description="Helical" evidence="2">
    <location>
        <begin position="60"/>
        <end position="83"/>
    </location>
</feature>
<reference evidence="4" key="1">
    <citation type="submission" date="2021-01" db="EMBL/GenBank/DDBJ databases">
        <title>Whole genome shotgun sequence of Cellulomonas pakistanensis NBRC 110800.</title>
        <authorList>
            <person name="Komaki H."/>
            <person name="Tamura T."/>
        </authorList>
    </citation>
    <scope>NUCLEOTIDE SEQUENCE</scope>
    <source>
        <strain evidence="4">NBRC 110800</strain>
    </source>
</reference>
<name>A0A919PE76_9CELL</name>
<dbReference type="AlphaFoldDB" id="A0A919PE76"/>
<evidence type="ECO:0000313" key="4">
    <source>
        <dbReference type="EMBL" id="GIG37279.1"/>
    </source>
</evidence>
<keyword evidence="2" id="KW-0812">Transmembrane</keyword>
<dbReference type="RefSeq" id="WP_203669269.1">
    <property type="nucleotide sequence ID" value="NZ_BONO01000021.1"/>
</dbReference>
<keyword evidence="2" id="KW-1133">Transmembrane helix</keyword>
<evidence type="ECO:0000256" key="2">
    <source>
        <dbReference type="SAM" id="Phobius"/>
    </source>
</evidence>
<evidence type="ECO:0000313" key="5">
    <source>
        <dbReference type="Proteomes" id="UP000642125"/>
    </source>
</evidence>
<dbReference type="Proteomes" id="UP000642125">
    <property type="component" value="Unassembled WGS sequence"/>
</dbReference>
<keyword evidence="5" id="KW-1185">Reference proteome</keyword>
<organism evidence="4 5">
    <name type="scientific">Cellulomonas pakistanensis</name>
    <dbReference type="NCBI Taxonomy" id="992287"/>
    <lineage>
        <taxon>Bacteria</taxon>
        <taxon>Bacillati</taxon>
        <taxon>Actinomycetota</taxon>
        <taxon>Actinomycetes</taxon>
        <taxon>Micrococcales</taxon>
        <taxon>Cellulomonadaceae</taxon>
        <taxon>Cellulomonas</taxon>
    </lineage>
</organism>
<sequence length="311" mass="32673">MITPPDPTSVLSASVSRRAAAVLLAVGLGALAWWLLRLGAHDATLVRWECFAGTCATDDFAGAAPVLGVLALVATAAAVRPLAHRATPGLVVALGAGALLSGWSGAVAERLNTEDALRRWMLLASAVLVLGLVAALWGGWRTVRDAGWTARLRGRTGTWARVRDYEDVGGPVCRATVHFDDARGVRHAVRTTVPRSAFKHVPRAYYDPERPDDPERLVVVVPAPPLTAAARAAREQAVRVLLPLPDDDLPGGSGPRAAGRAAPSGERSGARPPAARPRSVVDELERLHALRAAGALDEQEYAAAKARVLGA</sequence>
<evidence type="ECO:0000256" key="1">
    <source>
        <dbReference type="SAM" id="MobiDB-lite"/>
    </source>
</evidence>
<gene>
    <name evidence="4" type="ORF">Cpa01nite_26600</name>
</gene>
<dbReference type="Pfam" id="PF09851">
    <property type="entry name" value="SHOCT"/>
    <property type="match status" value="1"/>
</dbReference>
<protein>
    <recommendedName>
        <fullName evidence="3">SHOCT domain-containing protein</fullName>
    </recommendedName>
</protein>
<feature type="compositionally biased region" description="Low complexity" evidence="1">
    <location>
        <begin position="255"/>
        <end position="278"/>
    </location>
</feature>
<proteinExistence type="predicted"/>
<feature type="transmembrane region" description="Helical" evidence="2">
    <location>
        <begin position="120"/>
        <end position="140"/>
    </location>
</feature>
<comment type="caution">
    <text evidence="4">The sequence shown here is derived from an EMBL/GenBank/DDBJ whole genome shotgun (WGS) entry which is preliminary data.</text>
</comment>
<dbReference type="InterPro" id="IPR018649">
    <property type="entry name" value="SHOCT"/>
</dbReference>
<evidence type="ECO:0000259" key="3">
    <source>
        <dbReference type="Pfam" id="PF09851"/>
    </source>
</evidence>
<feature type="region of interest" description="Disordered" evidence="1">
    <location>
        <begin position="243"/>
        <end position="280"/>
    </location>
</feature>
<feature type="transmembrane region" description="Helical" evidence="2">
    <location>
        <begin position="89"/>
        <end position="108"/>
    </location>
</feature>